<evidence type="ECO:0000313" key="6">
    <source>
        <dbReference type="Proteomes" id="UP001318860"/>
    </source>
</evidence>
<dbReference type="PANTHER" id="PTHR47364:SF2">
    <property type="entry name" value="CYSTEINE PROTEINASE INHIBITOR 5"/>
    <property type="match status" value="1"/>
</dbReference>
<dbReference type="InterPro" id="IPR000010">
    <property type="entry name" value="Cystatin_dom"/>
</dbReference>
<dbReference type="SMART" id="SM00043">
    <property type="entry name" value="CY"/>
    <property type="match status" value="1"/>
</dbReference>
<feature type="chain" id="PRO_5045437518" description="Cystatin domain-containing protein" evidence="3">
    <location>
        <begin position="26"/>
        <end position="128"/>
    </location>
</feature>
<comment type="caution">
    <text evidence="5">The sequence shown here is derived from an EMBL/GenBank/DDBJ whole genome shotgun (WGS) entry which is preliminary data.</text>
</comment>
<keyword evidence="3" id="KW-0732">Signal</keyword>
<feature type="signal peptide" evidence="3">
    <location>
        <begin position="1"/>
        <end position="25"/>
    </location>
</feature>
<keyword evidence="2" id="KW-0789">Thiol protease inhibitor</keyword>
<evidence type="ECO:0000256" key="2">
    <source>
        <dbReference type="ARBA" id="ARBA00022704"/>
    </source>
</evidence>
<dbReference type="Proteomes" id="UP001318860">
    <property type="component" value="Unassembled WGS sequence"/>
</dbReference>
<evidence type="ECO:0000259" key="4">
    <source>
        <dbReference type="SMART" id="SM00043"/>
    </source>
</evidence>
<dbReference type="EMBL" id="JABTTQ020000009">
    <property type="protein sequence ID" value="KAK6149669.1"/>
    <property type="molecule type" value="Genomic_DNA"/>
</dbReference>
<name>A0ABR0WTP3_REHGL</name>
<dbReference type="SUPFAM" id="SSF54403">
    <property type="entry name" value="Cystatin/monellin"/>
    <property type="match status" value="1"/>
</dbReference>
<evidence type="ECO:0000313" key="5">
    <source>
        <dbReference type="EMBL" id="KAK6149669.1"/>
    </source>
</evidence>
<organism evidence="5 6">
    <name type="scientific">Rehmannia glutinosa</name>
    <name type="common">Chinese foxglove</name>
    <dbReference type="NCBI Taxonomy" id="99300"/>
    <lineage>
        <taxon>Eukaryota</taxon>
        <taxon>Viridiplantae</taxon>
        <taxon>Streptophyta</taxon>
        <taxon>Embryophyta</taxon>
        <taxon>Tracheophyta</taxon>
        <taxon>Spermatophyta</taxon>
        <taxon>Magnoliopsida</taxon>
        <taxon>eudicotyledons</taxon>
        <taxon>Gunneridae</taxon>
        <taxon>Pentapetalae</taxon>
        <taxon>asterids</taxon>
        <taxon>lamiids</taxon>
        <taxon>Lamiales</taxon>
        <taxon>Orobanchaceae</taxon>
        <taxon>Rehmannieae</taxon>
        <taxon>Rehmannia</taxon>
    </lineage>
</organism>
<dbReference type="InterPro" id="IPR046350">
    <property type="entry name" value="Cystatin_sf"/>
</dbReference>
<dbReference type="Pfam" id="PF16845">
    <property type="entry name" value="SQAPI"/>
    <property type="match status" value="1"/>
</dbReference>
<dbReference type="PANTHER" id="PTHR47364">
    <property type="entry name" value="CYSTEINE PROTEINASE INHIBITOR 5"/>
    <property type="match status" value="1"/>
</dbReference>
<evidence type="ECO:0000256" key="3">
    <source>
        <dbReference type="SAM" id="SignalP"/>
    </source>
</evidence>
<accession>A0ABR0WTP3</accession>
<reference evidence="5 6" key="1">
    <citation type="journal article" date="2021" name="Comput. Struct. Biotechnol. J.">
        <title>De novo genome assembly of the potent medicinal plant Rehmannia glutinosa using nanopore technology.</title>
        <authorList>
            <person name="Ma L."/>
            <person name="Dong C."/>
            <person name="Song C."/>
            <person name="Wang X."/>
            <person name="Zheng X."/>
            <person name="Niu Y."/>
            <person name="Chen S."/>
            <person name="Feng W."/>
        </authorList>
    </citation>
    <scope>NUCLEOTIDE SEQUENCE [LARGE SCALE GENOMIC DNA]</scope>
    <source>
        <strain evidence="5">DH-2019</strain>
    </source>
</reference>
<sequence>MALKTHSLSFIIILSLFVASSIVSATSVSATSGDRKVLDIEPINDPDDPKVLEAANFAVVEHNKLAKTDLKFQRVINGTVLILGGRYYTLVISAIDVNASQNYLAAVYVKPWTTLKVLSSFEKIPTLV</sequence>
<dbReference type="CDD" id="cd00042">
    <property type="entry name" value="CY"/>
    <property type="match status" value="1"/>
</dbReference>
<gene>
    <name evidence="5" type="ORF">DH2020_017194</name>
</gene>
<keyword evidence="6" id="KW-1185">Reference proteome</keyword>
<proteinExistence type="predicted"/>
<dbReference type="Gene3D" id="3.10.450.10">
    <property type="match status" value="1"/>
</dbReference>
<protein>
    <recommendedName>
        <fullName evidence="4">Cystatin domain-containing protein</fullName>
    </recommendedName>
</protein>
<keyword evidence="1" id="KW-0646">Protease inhibitor</keyword>
<evidence type="ECO:0000256" key="1">
    <source>
        <dbReference type="ARBA" id="ARBA00022690"/>
    </source>
</evidence>
<feature type="domain" description="Cystatin" evidence="4">
    <location>
        <begin position="35"/>
        <end position="121"/>
    </location>
</feature>